<feature type="compositionally biased region" description="Acidic residues" evidence="5">
    <location>
        <begin position="55"/>
        <end position="64"/>
    </location>
</feature>
<keyword evidence="3 6" id="KW-0732">Signal</keyword>
<evidence type="ECO:0000256" key="2">
    <source>
        <dbReference type="ARBA" id="ARBA00010333"/>
    </source>
</evidence>
<dbReference type="Proteomes" id="UP000823910">
    <property type="component" value="Unassembled WGS sequence"/>
</dbReference>
<dbReference type="Pfam" id="PF00497">
    <property type="entry name" value="SBP_bac_3"/>
    <property type="match status" value="1"/>
</dbReference>
<dbReference type="GO" id="GO:0030313">
    <property type="term" value="C:cell envelope"/>
    <property type="evidence" value="ECO:0007669"/>
    <property type="project" value="UniProtKB-SubCell"/>
</dbReference>
<evidence type="ECO:0000256" key="1">
    <source>
        <dbReference type="ARBA" id="ARBA00004196"/>
    </source>
</evidence>
<accession>A0A9D2MZ91</accession>
<evidence type="ECO:0000259" key="7">
    <source>
        <dbReference type="SMART" id="SM00062"/>
    </source>
</evidence>
<evidence type="ECO:0000313" key="9">
    <source>
        <dbReference type="Proteomes" id="UP000823910"/>
    </source>
</evidence>
<evidence type="ECO:0000256" key="4">
    <source>
        <dbReference type="RuleBase" id="RU003744"/>
    </source>
</evidence>
<evidence type="ECO:0000256" key="5">
    <source>
        <dbReference type="SAM" id="MobiDB-lite"/>
    </source>
</evidence>
<dbReference type="PANTHER" id="PTHR35936:SF34">
    <property type="entry name" value="ABC TRANSPORTER EXTRACELLULAR-BINDING PROTEIN YCKB-RELATED"/>
    <property type="match status" value="1"/>
</dbReference>
<feature type="compositionally biased region" description="Low complexity" evidence="5">
    <location>
        <begin position="33"/>
        <end position="54"/>
    </location>
</feature>
<protein>
    <submittedName>
        <fullName evidence="8">Amino acid ABC transporter substrate-binding protein</fullName>
    </submittedName>
</protein>
<dbReference type="InterPro" id="IPR001638">
    <property type="entry name" value="Solute-binding_3/MltF_N"/>
</dbReference>
<dbReference type="SMART" id="SM00062">
    <property type="entry name" value="PBPb"/>
    <property type="match status" value="1"/>
</dbReference>
<proteinExistence type="inferred from homology"/>
<dbReference type="AlphaFoldDB" id="A0A9D2MZ91"/>
<dbReference type="EMBL" id="DWWT01000034">
    <property type="protein sequence ID" value="HJC06104.1"/>
    <property type="molecule type" value="Genomic_DNA"/>
</dbReference>
<dbReference type="InterPro" id="IPR018313">
    <property type="entry name" value="SBP_3_CS"/>
</dbReference>
<comment type="similarity">
    <text evidence="2 4">Belongs to the bacterial solute-binding protein 3 family.</text>
</comment>
<dbReference type="Gene3D" id="3.40.190.10">
    <property type="entry name" value="Periplasmic binding protein-like II"/>
    <property type="match status" value="2"/>
</dbReference>
<dbReference type="SUPFAM" id="SSF53850">
    <property type="entry name" value="Periplasmic binding protein-like II"/>
    <property type="match status" value="1"/>
</dbReference>
<reference evidence="8" key="1">
    <citation type="journal article" date="2021" name="PeerJ">
        <title>Extensive microbial diversity within the chicken gut microbiome revealed by metagenomics and culture.</title>
        <authorList>
            <person name="Gilroy R."/>
            <person name="Ravi A."/>
            <person name="Getino M."/>
            <person name="Pursley I."/>
            <person name="Horton D.L."/>
            <person name="Alikhan N.F."/>
            <person name="Baker D."/>
            <person name="Gharbi K."/>
            <person name="Hall N."/>
            <person name="Watson M."/>
            <person name="Adriaenssens E.M."/>
            <person name="Foster-Nyarko E."/>
            <person name="Jarju S."/>
            <person name="Secka A."/>
            <person name="Antonio M."/>
            <person name="Oren A."/>
            <person name="Chaudhuri R.R."/>
            <person name="La Ragione R."/>
            <person name="Hildebrand F."/>
            <person name="Pallen M.J."/>
        </authorList>
    </citation>
    <scope>NUCLEOTIDE SEQUENCE</scope>
    <source>
        <strain evidence="8">CHK180-15479</strain>
    </source>
</reference>
<feature type="signal peptide" evidence="6">
    <location>
        <begin position="1"/>
        <end position="22"/>
    </location>
</feature>
<comment type="caution">
    <text evidence="8">The sequence shown here is derived from an EMBL/GenBank/DDBJ whole genome shotgun (WGS) entry which is preliminary data.</text>
</comment>
<organism evidence="8 9">
    <name type="scientific">Candidatus Enterocloster excrementipullorum</name>
    <dbReference type="NCBI Taxonomy" id="2838559"/>
    <lineage>
        <taxon>Bacteria</taxon>
        <taxon>Bacillati</taxon>
        <taxon>Bacillota</taxon>
        <taxon>Clostridia</taxon>
        <taxon>Lachnospirales</taxon>
        <taxon>Lachnospiraceae</taxon>
        <taxon>Enterocloster</taxon>
    </lineage>
</organism>
<reference evidence="8" key="2">
    <citation type="submission" date="2021-04" db="EMBL/GenBank/DDBJ databases">
        <authorList>
            <person name="Gilroy R."/>
        </authorList>
    </citation>
    <scope>NUCLEOTIDE SEQUENCE</scope>
    <source>
        <strain evidence="8">CHK180-15479</strain>
    </source>
</reference>
<sequence length="307" mass="32589">MKKRILCAAMASVMVLSLAACAGGAEETTAAETAAAETTAAETTAADAPVQDADASAEAEDESEAGTSEASGEESQGGTFIVGFDQDFPPMGFIGDDGEFTGFDLELAQEVASRLGREFVPQPIAWDSKDMELESGNIDCIWNGFTMTGREDDYTWTEPYMENTQVFVVAADSGIESQADLAGKVVECQVDSSAEAALQAVPDLTATFAQLLTTADYNTAFMDLEQGAVDAIAMDVIVAGYQIQQRNADFVILEDTLSAEEYGVGFKKGNTELRDQVQAALEEMAADGTLTEISEKWFGEDVTTIGK</sequence>
<dbReference type="PROSITE" id="PS01039">
    <property type="entry name" value="SBP_BACTERIAL_3"/>
    <property type="match status" value="1"/>
</dbReference>
<dbReference type="CDD" id="cd00996">
    <property type="entry name" value="PBP2_AatB_like"/>
    <property type="match status" value="1"/>
</dbReference>
<feature type="chain" id="PRO_5038789262" evidence="6">
    <location>
        <begin position="23"/>
        <end position="307"/>
    </location>
</feature>
<name>A0A9D2MZ91_9FIRM</name>
<feature type="domain" description="Solute-binding protein family 3/N-terminal" evidence="7">
    <location>
        <begin position="79"/>
        <end position="301"/>
    </location>
</feature>
<dbReference type="PROSITE" id="PS51257">
    <property type="entry name" value="PROKAR_LIPOPROTEIN"/>
    <property type="match status" value="1"/>
</dbReference>
<evidence type="ECO:0000256" key="6">
    <source>
        <dbReference type="SAM" id="SignalP"/>
    </source>
</evidence>
<feature type="compositionally biased region" description="Low complexity" evidence="5">
    <location>
        <begin position="65"/>
        <end position="79"/>
    </location>
</feature>
<evidence type="ECO:0000256" key="3">
    <source>
        <dbReference type="ARBA" id="ARBA00022729"/>
    </source>
</evidence>
<gene>
    <name evidence="8" type="ORF">H9704_08105</name>
</gene>
<feature type="region of interest" description="Disordered" evidence="5">
    <location>
        <begin position="33"/>
        <end position="81"/>
    </location>
</feature>
<evidence type="ECO:0000313" key="8">
    <source>
        <dbReference type="EMBL" id="HJC06104.1"/>
    </source>
</evidence>
<dbReference type="PANTHER" id="PTHR35936">
    <property type="entry name" value="MEMBRANE-BOUND LYTIC MUREIN TRANSGLYCOSYLASE F"/>
    <property type="match status" value="1"/>
</dbReference>
<comment type="subcellular location">
    <subcellularLocation>
        <location evidence="1">Cell envelope</location>
    </subcellularLocation>
</comment>